<organism evidence="1 2">
    <name type="scientific">Dendrobium nobile</name>
    <name type="common">Orchid</name>
    <dbReference type="NCBI Taxonomy" id="94219"/>
    <lineage>
        <taxon>Eukaryota</taxon>
        <taxon>Viridiplantae</taxon>
        <taxon>Streptophyta</taxon>
        <taxon>Embryophyta</taxon>
        <taxon>Tracheophyta</taxon>
        <taxon>Spermatophyta</taxon>
        <taxon>Magnoliopsida</taxon>
        <taxon>Liliopsida</taxon>
        <taxon>Asparagales</taxon>
        <taxon>Orchidaceae</taxon>
        <taxon>Epidendroideae</taxon>
        <taxon>Malaxideae</taxon>
        <taxon>Dendrobiinae</taxon>
        <taxon>Dendrobium</taxon>
    </lineage>
</organism>
<name>A0A8T3AJA0_DENNO</name>
<sequence>MCHNPFRTKHVSNSFYSHPTFRAKEVEKVQCNFTLFNIQENTFGPQEARLHSNPCTNSYLDHTKILQSFSKIPYEYLS</sequence>
<comment type="caution">
    <text evidence="1">The sequence shown here is derived from an EMBL/GenBank/DDBJ whole genome shotgun (WGS) entry which is preliminary data.</text>
</comment>
<dbReference type="EMBL" id="JAGYWB010000016">
    <property type="protein sequence ID" value="KAI0496180.1"/>
    <property type="molecule type" value="Genomic_DNA"/>
</dbReference>
<gene>
    <name evidence="1" type="ORF">KFK09_022487</name>
</gene>
<accession>A0A8T3AJA0</accession>
<dbReference type="Proteomes" id="UP000829196">
    <property type="component" value="Unassembled WGS sequence"/>
</dbReference>
<reference evidence="1" key="1">
    <citation type="journal article" date="2022" name="Front. Genet.">
        <title>Chromosome-Scale Assembly of the Dendrobium nobile Genome Provides Insights Into the Molecular Mechanism of the Biosynthesis of the Medicinal Active Ingredient of Dendrobium.</title>
        <authorList>
            <person name="Xu Q."/>
            <person name="Niu S.-C."/>
            <person name="Li K.-L."/>
            <person name="Zheng P.-J."/>
            <person name="Zhang X.-J."/>
            <person name="Jia Y."/>
            <person name="Liu Y."/>
            <person name="Niu Y.-X."/>
            <person name="Yu L.-H."/>
            <person name="Chen D.-F."/>
            <person name="Zhang G.-Q."/>
        </authorList>
    </citation>
    <scope>NUCLEOTIDE SEQUENCE</scope>
    <source>
        <tissue evidence="1">Leaf</tissue>
    </source>
</reference>
<protein>
    <submittedName>
        <fullName evidence="1">Uncharacterized protein</fullName>
    </submittedName>
</protein>
<keyword evidence="2" id="KW-1185">Reference proteome</keyword>
<evidence type="ECO:0000313" key="2">
    <source>
        <dbReference type="Proteomes" id="UP000829196"/>
    </source>
</evidence>
<evidence type="ECO:0000313" key="1">
    <source>
        <dbReference type="EMBL" id="KAI0496180.1"/>
    </source>
</evidence>
<proteinExistence type="predicted"/>
<dbReference type="AlphaFoldDB" id="A0A8T3AJA0"/>